<dbReference type="AlphaFoldDB" id="A0A2M9HCV4"/>
<dbReference type="GO" id="GO:0030145">
    <property type="term" value="F:manganese ion binding"/>
    <property type="evidence" value="ECO:0007669"/>
    <property type="project" value="InterPro"/>
</dbReference>
<feature type="region of interest" description="Disordered" evidence="8">
    <location>
        <begin position="1"/>
        <end position="56"/>
    </location>
</feature>
<protein>
    <recommendedName>
        <fullName evidence="4">Xaa-Pro aminopeptidase</fullName>
        <ecNumber evidence="4">3.4.11.9</ecNumber>
    </recommendedName>
</protein>
<dbReference type="SUPFAM" id="SSF55920">
    <property type="entry name" value="Creatinase/aminopeptidase"/>
    <property type="match status" value="1"/>
</dbReference>
<evidence type="ECO:0000313" key="10">
    <source>
        <dbReference type="EMBL" id="PJM74648.1"/>
    </source>
</evidence>
<evidence type="ECO:0000256" key="3">
    <source>
        <dbReference type="ARBA" id="ARBA00008766"/>
    </source>
</evidence>
<dbReference type="Gene3D" id="3.90.230.10">
    <property type="entry name" value="Creatinase/methionine aminopeptidase superfamily"/>
    <property type="match status" value="1"/>
</dbReference>
<accession>A0A2M9HCV4</accession>
<dbReference type="SMART" id="SM01011">
    <property type="entry name" value="AMP_N"/>
    <property type="match status" value="1"/>
</dbReference>
<dbReference type="GO" id="GO:0006508">
    <property type="term" value="P:proteolysis"/>
    <property type="evidence" value="ECO:0007669"/>
    <property type="project" value="TreeGrafter"/>
</dbReference>
<keyword evidence="6" id="KW-0378">Hydrolase</keyword>
<dbReference type="Pfam" id="PF00557">
    <property type="entry name" value="Peptidase_M24"/>
    <property type="match status" value="1"/>
</dbReference>
<feature type="compositionally biased region" description="Acidic residues" evidence="8">
    <location>
        <begin position="1"/>
        <end position="15"/>
    </location>
</feature>
<dbReference type="InterPro" id="IPR000994">
    <property type="entry name" value="Pept_M24"/>
</dbReference>
<comment type="cofactor">
    <cofactor evidence="2">
        <name>Mn(2+)</name>
        <dbReference type="ChEBI" id="CHEBI:29035"/>
    </cofactor>
</comment>
<dbReference type="PANTHER" id="PTHR43226:SF4">
    <property type="entry name" value="XAA-PRO AMINOPEPTIDASE 3"/>
    <property type="match status" value="1"/>
</dbReference>
<evidence type="ECO:0000256" key="8">
    <source>
        <dbReference type="SAM" id="MobiDB-lite"/>
    </source>
</evidence>
<dbReference type="InterPro" id="IPR052433">
    <property type="entry name" value="X-Pro_dipept-like"/>
</dbReference>
<reference evidence="10 11" key="1">
    <citation type="submission" date="2017-10" db="EMBL/GenBank/DDBJ databases">
        <title>Draft genome sequences of strains TRE 1, TRE 9, TRE H and TRI 7, isolated from tamarins, belonging to four potential novel Bifidobacterium species.</title>
        <authorList>
            <person name="Mattarelli P."/>
            <person name="Modesto M."/>
            <person name="Puglisi E."/>
            <person name="Morelli L."/>
            <person name="Spezio C."/>
            <person name="Bonetti A."/>
            <person name="Sandri C."/>
        </authorList>
    </citation>
    <scope>NUCLEOTIDE SEQUENCE [LARGE SCALE GENOMIC DNA]</scope>
    <source>
        <strain evidence="11">TRI7</strain>
    </source>
</reference>
<keyword evidence="5" id="KW-0479">Metal-binding</keyword>
<evidence type="ECO:0000256" key="4">
    <source>
        <dbReference type="ARBA" id="ARBA00012574"/>
    </source>
</evidence>
<evidence type="ECO:0000256" key="7">
    <source>
        <dbReference type="ARBA" id="ARBA00023211"/>
    </source>
</evidence>
<dbReference type="RefSeq" id="WP_100513529.1">
    <property type="nucleotide sequence ID" value="NZ_PEBK01000009.1"/>
</dbReference>
<dbReference type="Proteomes" id="UP000231451">
    <property type="component" value="Unassembled WGS sequence"/>
</dbReference>
<feature type="domain" description="Aminopeptidase P N-terminal" evidence="9">
    <location>
        <begin position="69"/>
        <end position="225"/>
    </location>
</feature>
<keyword evidence="10" id="KW-0031">Aminopeptidase</keyword>
<dbReference type="InterPro" id="IPR029149">
    <property type="entry name" value="Creatin/AminoP/Spt16_N"/>
</dbReference>
<keyword evidence="11" id="KW-1185">Reference proteome</keyword>
<sequence length="544" mass="60423">MASENEVAENEATENEQEKPAEAVKKPTEAGKKTAGKKSDSSSRRPLGENFRRFMTDGWAEPDRTVEPLASSRFTPARWQAIGRRFPGERLVFPAGAHKQRANDLNYAFRPNTSFAYFTGLGEDYDPDAVLVLDPVAPDSPEAKRGLTHTPALYLHQPADHTTRDFYMSAEYGEYWIGPRPGLAEFEAMTGIETHDLSQFADAVAKDVGAEGGVRVRVIREADPQANTAVDAARAAGGFDDPDANAADDAELHQACAEVRVIKDDYEIDQLRQAVKATYHGFCSVLRHLDEAVDTPRGERLIEGWFDANARFEGNTVGYDTIVASGDHAPRLHWMRNNGTPHAGDLLLMDAGVEVNDLYTADITRTFPLNGRFTPLQRRVYDAVFDAQQAAFDACRPGVPFSVIHDTVMRVTAEKLHELGLLPVSVEEALSPEGQQHRRWLACGVGHHLGLDCHDCAQARDSEYFDAELKPGMVFTIEPGLYFQSDDLLVPPEYRGIGVRIEDDVLMTEDGPEWLSSYIPRTADGVEQWMKEMRDTAETKGDRR</sequence>
<dbReference type="Pfam" id="PF05195">
    <property type="entry name" value="AMP_N"/>
    <property type="match status" value="1"/>
</dbReference>
<dbReference type="InterPro" id="IPR036005">
    <property type="entry name" value="Creatinase/aminopeptidase-like"/>
</dbReference>
<dbReference type="InterPro" id="IPR007865">
    <property type="entry name" value="Aminopep_P_N"/>
</dbReference>
<comment type="catalytic activity">
    <reaction evidence="1">
        <text>Release of any N-terminal amino acid, including proline, that is linked to proline, even from a dipeptide or tripeptide.</text>
        <dbReference type="EC" id="3.4.11.9"/>
    </reaction>
</comment>
<evidence type="ECO:0000256" key="6">
    <source>
        <dbReference type="ARBA" id="ARBA00022801"/>
    </source>
</evidence>
<comment type="caution">
    <text evidence="10">The sequence shown here is derived from an EMBL/GenBank/DDBJ whole genome shotgun (WGS) entry which is preliminary data.</text>
</comment>
<dbReference type="Gene3D" id="3.40.350.10">
    <property type="entry name" value="Creatinase/prolidase N-terminal domain"/>
    <property type="match status" value="1"/>
</dbReference>
<evidence type="ECO:0000256" key="5">
    <source>
        <dbReference type="ARBA" id="ARBA00022723"/>
    </source>
</evidence>
<gene>
    <name evidence="10" type="ORF">CSQ87_08900</name>
</gene>
<dbReference type="GO" id="GO:0070006">
    <property type="term" value="F:metalloaminopeptidase activity"/>
    <property type="evidence" value="ECO:0007669"/>
    <property type="project" value="InterPro"/>
</dbReference>
<evidence type="ECO:0000313" key="11">
    <source>
        <dbReference type="Proteomes" id="UP000231451"/>
    </source>
</evidence>
<dbReference type="GO" id="GO:0005829">
    <property type="term" value="C:cytosol"/>
    <property type="evidence" value="ECO:0007669"/>
    <property type="project" value="TreeGrafter"/>
</dbReference>
<evidence type="ECO:0000259" key="9">
    <source>
        <dbReference type="SMART" id="SM01011"/>
    </source>
</evidence>
<dbReference type="EC" id="3.4.11.9" evidence="4"/>
<dbReference type="PANTHER" id="PTHR43226">
    <property type="entry name" value="XAA-PRO AMINOPEPTIDASE 3"/>
    <property type="match status" value="1"/>
</dbReference>
<dbReference type="SUPFAM" id="SSF53092">
    <property type="entry name" value="Creatinase/prolidase N-terminal domain"/>
    <property type="match status" value="1"/>
</dbReference>
<organism evidence="10 11">
    <name type="scientific">Bifidobacterium simiarum</name>
    <dbReference type="NCBI Taxonomy" id="2045441"/>
    <lineage>
        <taxon>Bacteria</taxon>
        <taxon>Bacillati</taxon>
        <taxon>Actinomycetota</taxon>
        <taxon>Actinomycetes</taxon>
        <taxon>Bifidobacteriales</taxon>
        <taxon>Bifidobacteriaceae</taxon>
        <taxon>Bifidobacterium</taxon>
    </lineage>
</organism>
<comment type="similarity">
    <text evidence="3">Belongs to the peptidase M24B family.</text>
</comment>
<feature type="compositionally biased region" description="Basic and acidic residues" evidence="8">
    <location>
        <begin position="16"/>
        <end position="56"/>
    </location>
</feature>
<evidence type="ECO:0000256" key="1">
    <source>
        <dbReference type="ARBA" id="ARBA00001424"/>
    </source>
</evidence>
<dbReference type="EMBL" id="PEBK01000009">
    <property type="protein sequence ID" value="PJM74648.1"/>
    <property type="molecule type" value="Genomic_DNA"/>
</dbReference>
<name>A0A2M9HCV4_9BIFI</name>
<proteinExistence type="inferred from homology"/>
<keyword evidence="7" id="KW-0464">Manganese</keyword>
<keyword evidence="10" id="KW-0645">Protease</keyword>
<dbReference type="OrthoDB" id="9806388at2"/>
<dbReference type="CDD" id="cd01087">
    <property type="entry name" value="Prolidase"/>
    <property type="match status" value="1"/>
</dbReference>
<evidence type="ECO:0000256" key="2">
    <source>
        <dbReference type="ARBA" id="ARBA00001936"/>
    </source>
</evidence>